<dbReference type="AlphaFoldDB" id="A0A380IWP8"/>
<evidence type="ECO:0000256" key="1">
    <source>
        <dbReference type="SAM" id="Phobius"/>
    </source>
</evidence>
<feature type="transmembrane region" description="Helical" evidence="1">
    <location>
        <begin position="67"/>
        <end position="88"/>
    </location>
</feature>
<protein>
    <submittedName>
        <fullName evidence="3">Membrane protein</fullName>
    </submittedName>
</protein>
<organism evidence="3 4">
    <name type="scientific">Streptococcus agalactiae</name>
    <dbReference type="NCBI Taxonomy" id="1311"/>
    <lineage>
        <taxon>Bacteria</taxon>
        <taxon>Bacillati</taxon>
        <taxon>Bacillota</taxon>
        <taxon>Bacilli</taxon>
        <taxon>Lactobacillales</taxon>
        <taxon>Streptococcaceae</taxon>
        <taxon>Streptococcus</taxon>
    </lineage>
</organism>
<feature type="transmembrane region" description="Helical" evidence="1">
    <location>
        <begin position="27"/>
        <end position="47"/>
    </location>
</feature>
<dbReference type="EMBL" id="LR134265">
    <property type="protein sequence ID" value="VED64795.1"/>
    <property type="molecule type" value="Genomic_DNA"/>
</dbReference>
<dbReference type="Proteomes" id="UP000268870">
    <property type="component" value="Chromosome"/>
</dbReference>
<evidence type="ECO:0000313" key="4">
    <source>
        <dbReference type="Proteomes" id="UP000268870"/>
    </source>
</evidence>
<sequence>MLFWICFILTIILANYIGNNTLKNKKWNYCLILFLIVDIYYIALYLYDNVPTFIQGIGTYLQNMTSSLDVVVLVALITGSITLLNSFYSRYSEQKNKKREYLATKREGPYSDLFTVIHKVSLSGKGDFVYSNEEMIKDINDFNSKLSLWGSPKVVKKWNDFRQKSLEGNKQLEPKELLNAVEEVMNEMRKDLGSKSTKKGELLSIFIYDSENLLGKRK</sequence>
<dbReference type="EMBL" id="LR134265">
    <property type="protein sequence ID" value="VED66160.1"/>
    <property type="molecule type" value="Genomic_DNA"/>
</dbReference>
<reference evidence="3 4" key="1">
    <citation type="submission" date="2018-12" db="EMBL/GenBank/DDBJ databases">
        <authorList>
            <consortium name="Pathogen Informatics"/>
        </authorList>
    </citation>
    <scope>NUCLEOTIDE SEQUENCE [LARGE SCALE GENOMIC DNA]</scope>
    <source>
        <strain evidence="3 4">NCTC8184</strain>
    </source>
</reference>
<evidence type="ECO:0000313" key="2">
    <source>
        <dbReference type="EMBL" id="VED64795.1"/>
    </source>
</evidence>
<keyword evidence="1" id="KW-1133">Transmembrane helix</keyword>
<proteinExistence type="predicted"/>
<gene>
    <name evidence="2" type="ORF">NCTC8184_00823</name>
    <name evidence="3" type="ORF">NCTC8184_02246</name>
</gene>
<dbReference type="RefSeq" id="WP_115357028.1">
    <property type="nucleotide sequence ID" value="NZ_LR134265.1"/>
</dbReference>
<name>A0A380IWP8_STRAG</name>
<keyword evidence="1" id="KW-0472">Membrane</keyword>
<keyword evidence="1" id="KW-0812">Transmembrane</keyword>
<evidence type="ECO:0000313" key="3">
    <source>
        <dbReference type="EMBL" id="VED66160.1"/>
    </source>
</evidence>
<accession>A0A380IWP8</accession>